<feature type="region of interest" description="Disordered" evidence="1">
    <location>
        <begin position="184"/>
        <end position="206"/>
    </location>
</feature>
<evidence type="ECO:0000313" key="3">
    <source>
        <dbReference type="Proteomes" id="UP000799640"/>
    </source>
</evidence>
<reference evidence="2" key="1">
    <citation type="journal article" date="2020" name="Stud. Mycol.">
        <title>101 Dothideomycetes genomes: a test case for predicting lifestyles and emergence of pathogens.</title>
        <authorList>
            <person name="Haridas S."/>
            <person name="Albert R."/>
            <person name="Binder M."/>
            <person name="Bloem J."/>
            <person name="Labutti K."/>
            <person name="Salamov A."/>
            <person name="Andreopoulos B."/>
            <person name="Baker S."/>
            <person name="Barry K."/>
            <person name="Bills G."/>
            <person name="Bluhm B."/>
            <person name="Cannon C."/>
            <person name="Castanera R."/>
            <person name="Culley D."/>
            <person name="Daum C."/>
            <person name="Ezra D."/>
            <person name="Gonzalez J."/>
            <person name="Henrissat B."/>
            <person name="Kuo A."/>
            <person name="Liang C."/>
            <person name="Lipzen A."/>
            <person name="Lutzoni F."/>
            <person name="Magnuson J."/>
            <person name="Mondo S."/>
            <person name="Nolan M."/>
            <person name="Ohm R."/>
            <person name="Pangilinan J."/>
            <person name="Park H.-J."/>
            <person name="Ramirez L."/>
            <person name="Alfaro M."/>
            <person name="Sun H."/>
            <person name="Tritt A."/>
            <person name="Yoshinaga Y."/>
            <person name="Zwiers L.-H."/>
            <person name="Turgeon B."/>
            <person name="Goodwin S."/>
            <person name="Spatafora J."/>
            <person name="Crous P."/>
            <person name="Grigoriev I."/>
        </authorList>
    </citation>
    <scope>NUCLEOTIDE SEQUENCE</scope>
    <source>
        <strain evidence="2">CBS 262.69</strain>
    </source>
</reference>
<sequence>MASIPPRNPRSRWARTSVFRSEEPPSYDEGYPDRPRGPLAPPRRARQPRAAETTTSGPSIVVPYHVSASPQNISLSAGRQVTSYPDFTVTYNPLTSRPPPRGSGLERGSNPDRASSTRAPTPGSGVYGHPHGCIWHDPTSPGFISSAHPPHVCPWHPFPSHACPPPLYPPHGCTCHELCSHSYPSHGRPSRTASSQARAPVDRSPSVVHPGIRTWLQARITAGWALDDNGGSSGVSRESTESELEGERGSRVRYRVVIYEYERVEISPGSTG</sequence>
<feature type="region of interest" description="Disordered" evidence="1">
    <location>
        <begin position="1"/>
        <end position="63"/>
    </location>
</feature>
<gene>
    <name evidence="2" type="ORF">EJ06DRAFT_533297</name>
</gene>
<name>A0A6G1HMG8_9PEZI</name>
<organism evidence="2 3">
    <name type="scientific">Trichodelitschia bisporula</name>
    <dbReference type="NCBI Taxonomy" id="703511"/>
    <lineage>
        <taxon>Eukaryota</taxon>
        <taxon>Fungi</taxon>
        <taxon>Dikarya</taxon>
        <taxon>Ascomycota</taxon>
        <taxon>Pezizomycotina</taxon>
        <taxon>Dothideomycetes</taxon>
        <taxon>Dothideomycetes incertae sedis</taxon>
        <taxon>Phaeotrichales</taxon>
        <taxon>Phaeotrichaceae</taxon>
        <taxon>Trichodelitschia</taxon>
    </lineage>
</organism>
<evidence type="ECO:0000313" key="2">
    <source>
        <dbReference type="EMBL" id="KAF2397104.1"/>
    </source>
</evidence>
<dbReference type="EMBL" id="ML996704">
    <property type="protein sequence ID" value="KAF2397104.1"/>
    <property type="molecule type" value="Genomic_DNA"/>
</dbReference>
<dbReference type="Proteomes" id="UP000799640">
    <property type="component" value="Unassembled WGS sequence"/>
</dbReference>
<proteinExistence type="predicted"/>
<evidence type="ECO:0000256" key="1">
    <source>
        <dbReference type="SAM" id="MobiDB-lite"/>
    </source>
</evidence>
<feature type="region of interest" description="Disordered" evidence="1">
    <location>
        <begin position="226"/>
        <end position="249"/>
    </location>
</feature>
<feature type="region of interest" description="Disordered" evidence="1">
    <location>
        <begin position="88"/>
        <end position="125"/>
    </location>
</feature>
<dbReference type="AlphaFoldDB" id="A0A6G1HMG8"/>
<protein>
    <submittedName>
        <fullName evidence="2">Uncharacterized protein</fullName>
    </submittedName>
</protein>
<accession>A0A6G1HMG8</accession>
<keyword evidence="3" id="KW-1185">Reference proteome</keyword>